<dbReference type="Proteomes" id="UP000054007">
    <property type="component" value="Unassembled WGS sequence"/>
</dbReference>
<protein>
    <submittedName>
        <fullName evidence="2">Alcohol dehydrogenase superfamily protein</fullName>
    </submittedName>
</protein>
<dbReference type="InterPro" id="IPR013149">
    <property type="entry name" value="ADH-like_C"/>
</dbReference>
<dbReference type="CDD" id="cd08276">
    <property type="entry name" value="MDR7"/>
    <property type="match status" value="1"/>
</dbReference>
<dbReference type="Gene3D" id="3.40.50.720">
    <property type="entry name" value="NAD(P)-binding Rossmann-like Domain"/>
    <property type="match status" value="1"/>
</dbReference>
<dbReference type="AlphaFoldDB" id="A0A0D7BC83"/>
<keyword evidence="3" id="KW-1185">Reference proteome</keyword>
<dbReference type="InterPro" id="IPR011032">
    <property type="entry name" value="GroES-like_sf"/>
</dbReference>
<proteinExistence type="predicted"/>
<dbReference type="SMART" id="SM00829">
    <property type="entry name" value="PKS_ER"/>
    <property type="match status" value="1"/>
</dbReference>
<dbReference type="PANTHER" id="PTHR45033">
    <property type="match status" value="1"/>
</dbReference>
<dbReference type="Pfam" id="PF00107">
    <property type="entry name" value="ADH_zinc_N"/>
    <property type="match status" value="1"/>
</dbReference>
<evidence type="ECO:0000313" key="2">
    <source>
        <dbReference type="EMBL" id="KIY68128.1"/>
    </source>
</evidence>
<evidence type="ECO:0000313" key="3">
    <source>
        <dbReference type="Proteomes" id="UP000054007"/>
    </source>
</evidence>
<feature type="domain" description="Enoyl reductase (ER)" evidence="1">
    <location>
        <begin position="19"/>
        <end position="347"/>
    </location>
</feature>
<evidence type="ECO:0000259" key="1">
    <source>
        <dbReference type="SMART" id="SM00829"/>
    </source>
</evidence>
<dbReference type="Gene3D" id="3.90.180.10">
    <property type="entry name" value="Medium-chain alcohol dehydrogenases, catalytic domain"/>
    <property type="match status" value="1"/>
</dbReference>
<dbReference type="GO" id="GO:0016491">
    <property type="term" value="F:oxidoreductase activity"/>
    <property type="evidence" value="ECO:0007669"/>
    <property type="project" value="InterPro"/>
</dbReference>
<dbReference type="InterPro" id="IPR052711">
    <property type="entry name" value="Zinc_ADH-like"/>
</dbReference>
<dbReference type="InterPro" id="IPR013154">
    <property type="entry name" value="ADH-like_N"/>
</dbReference>
<dbReference type="STRING" id="1314674.A0A0D7BC83"/>
<dbReference type="PANTHER" id="PTHR45033:SF2">
    <property type="entry name" value="ZINC-TYPE ALCOHOL DEHYDROGENASE-LIKE PROTEIN C1773.06C"/>
    <property type="match status" value="1"/>
</dbReference>
<accession>A0A0D7BC83</accession>
<reference evidence="2 3" key="1">
    <citation type="journal article" date="2015" name="Fungal Genet. Biol.">
        <title>Evolution of novel wood decay mechanisms in Agaricales revealed by the genome sequences of Fistulina hepatica and Cylindrobasidium torrendii.</title>
        <authorList>
            <person name="Floudas D."/>
            <person name="Held B.W."/>
            <person name="Riley R."/>
            <person name="Nagy L.G."/>
            <person name="Koehler G."/>
            <person name="Ransdell A.S."/>
            <person name="Younus H."/>
            <person name="Chow J."/>
            <person name="Chiniquy J."/>
            <person name="Lipzen A."/>
            <person name="Tritt A."/>
            <person name="Sun H."/>
            <person name="Haridas S."/>
            <person name="LaButti K."/>
            <person name="Ohm R.A."/>
            <person name="Kues U."/>
            <person name="Blanchette R.A."/>
            <person name="Grigoriev I.V."/>
            <person name="Minto R.E."/>
            <person name="Hibbett D.S."/>
        </authorList>
    </citation>
    <scope>NUCLEOTIDE SEQUENCE [LARGE SCALE GENOMIC DNA]</scope>
    <source>
        <strain evidence="2 3">FP15055 ss-10</strain>
    </source>
</reference>
<sequence>MANLPTSTRNFVYAEQKKGWDKLKQTTAPLQPLKPYEVLVKIHAVSLQFRDIMIADGSYPAPLPENLVPCSDMAGEVIAVGAEAEGTWKVGDRVCSNFSTTHLDGDPTPDAWAGAQGGNSQGVLTEYKAYKPEALIQIPEHLSYEEASTLPCAALTAYNALLGARNPLRAGETVLVQGTGGVSIFGLQFAVASGAKVIVTSSSDKKLELAKKLGATYTINYNTTPEWGAEALKLTGGQGVDHILEVTGTGLLESIKALKTSGSIGVIGARGIDIPSLQALPMSIVFKGANIRGVIIGSVAQFKAMNRLIAANPDATRPVVDKVFKFEQTVEAYDYLSSQKHVGKVVISFDQ</sequence>
<name>A0A0D7BC83_9AGAR</name>
<organism evidence="2 3">
    <name type="scientific">Cylindrobasidium torrendii FP15055 ss-10</name>
    <dbReference type="NCBI Taxonomy" id="1314674"/>
    <lineage>
        <taxon>Eukaryota</taxon>
        <taxon>Fungi</taxon>
        <taxon>Dikarya</taxon>
        <taxon>Basidiomycota</taxon>
        <taxon>Agaricomycotina</taxon>
        <taxon>Agaricomycetes</taxon>
        <taxon>Agaricomycetidae</taxon>
        <taxon>Agaricales</taxon>
        <taxon>Marasmiineae</taxon>
        <taxon>Physalacriaceae</taxon>
        <taxon>Cylindrobasidium</taxon>
    </lineage>
</organism>
<dbReference type="InterPro" id="IPR020843">
    <property type="entry name" value="ER"/>
</dbReference>
<dbReference type="Pfam" id="PF08240">
    <property type="entry name" value="ADH_N"/>
    <property type="match status" value="1"/>
</dbReference>
<gene>
    <name evidence="2" type="ORF">CYLTODRAFT_453827</name>
</gene>
<dbReference type="EMBL" id="KN880509">
    <property type="protein sequence ID" value="KIY68128.1"/>
    <property type="molecule type" value="Genomic_DNA"/>
</dbReference>
<dbReference type="SUPFAM" id="SSF50129">
    <property type="entry name" value="GroES-like"/>
    <property type="match status" value="1"/>
</dbReference>
<dbReference type="SUPFAM" id="SSF51735">
    <property type="entry name" value="NAD(P)-binding Rossmann-fold domains"/>
    <property type="match status" value="1"/>
</dbReference>
<dbReference type="InterPro" id="IPR036291">
    <property type="entry name" value="NAD(P)-bd_dom_sf"/>
</dbReference>
<dbReference type="OrthoDB" id="9930022at2759"/>